<dbReference type="PANTHER" id="PTHR43436:SF1">
    <property type="entry name" value="TRANSCRIPTIONAL REGULATORY PROTEIN"/>
    <property type="match status" value="1"/>
</dbReference>
<keyword evidence="1" id="KW-0805">Transcription regulation</keyword>
<protein>
    <submittedName>
        <fullName evidence="4">AraC family transcriptional regulator</fullName>
    </submittedName>
</protein>
<dbReference type="EMBL" id="CP097770">
    <property type="protein sequence ID" value="URJ49579.2"/>
    <property type="molecule type" value="Genomic_DNA"/>
</dbReference>
<feature type="domain" description="HTH araC/xylS-type" evidence="3">
    <location>
        <begin position="200"/>
        <end position="298"/>
    </location>
</feature>
<keyword evidence="2" id="KW-0804">Transcription</keyword>
<evidence type="ECO:0000259" key="3">
    <source>
        <dbReference type="PROSITE" id="PS01124"/>
    </source>
</evidence>
<dbReference type="GO" id="GO:0043565">
    <property type="term" value="F:sequence-specific DNA binding"/>
    <property type="evidence" value="ECO:0007669"/>
    <property type="project" value="InterPro"/>
</dbReference>
<accession>A0AAE9I8Q1</accession>
<sequence>MNDFVSSPSDISTNLQELIHLIHQHASSDGTFVSSVPGLYFRRASHVSELNHTVHMPSLYVVAQGSKTAMLAGENYVYDPTTYMVTSVQLPVIGKITQASSELPYLSLQLSISPDVILDIIKKSPPQGTVKTGRGILVSQFDPLLLDALLRLVRLSDTPADIQFLAPLITHEILYRVLQGEQGALIRQFAVVGSYAHSISQAIHLITRDYSKPLVIEELAKEVNMSPSSLHKHFKRVTAISPLQYQKAIRLQTARRLLLSEGLEAANAGFRVGYESPSQFSREYGRMFGRPPMSDVKHLRNSLSVSVD</sequence>
<dbReference type="Pfam" id="PF06719">
    <property type="entry name" value="AraC_N"/>
    <property type="match status" value="1"/>
</dbReference>
<gene>
    <name evidence="4" type="ORF">MF626_003973</name>
</gene>
<name>A0AAE9I8Q1_PAEPO</name>
<dbReference type="InterPro" id="IPR018060">
    <property type="entry name" value="HTH_AraC"/>
</dbReference>
<proteinExistence type="predicted"/>
<organism evidence="4 5">
    <name type="scientific">Paenibacillus polymyxa</name>
    <name type="common">Bacillus polymyxa</name>
    <dbReference type="NCBI Taxonomy" id="1406"/>
    <lineage>
        <taxon>Bacteria</taxon>
        <taxon>Bacillati</taxon>
        <taxon>Bacillota</taxon>
        <taxon>Bacilli</taxon>
        <taxon>Bacillales</taxon>
        <taxon>Paenibacillaceae</taxon>
        <taxon>Paenibacillus</taxon>
    </lineage>
</organism>
<dbReference type="InterPro" id="IPR009057">
    <property type="entry name" value="Homeodomain-like_sf"/>
</dbReference>
<dbReference type="SUPFAM" id="SSF46689">
    <property type="entry name" value="Homeodomain-like"/>
    <property type="match status" value="2"/>
</dbReference>
<dbReference type="Gene3D" id="1.10.10.60">
    <property type="entry name" value="Homeodomain-like"/>
    <property type="match status" value="2"/>
</dbReference>
<dbReference type="InterPro" id="IPR009594">
    <property type="entry name" value="Tscrpt_reg_HTH_AraC_N"/>
</dbReference>
<evidence type="ECO:0000256" key="1">
    <source>
        <dbReference type="ARBA" id="ARBA00023015"/>
    </source>
</evidence>
<dbReference type="PROSITE" id="PS01124">
    <property type="entry name" value="HTH_ARAC_FAMILY_2"/>
    <property type="match status" value="1"/>
</dbReference>
<reference evidence="4" key="1">
    <citation type="submission" date="2022-11" db="EMBL/GenBank/DDBJ databases">
        <authorList>
            <person name="Vasilchenko N.G."/>
            <person name="Prazdnova E.V."/>
            <person name="Gorovtsov A.V."/>
            <person name="Chistyakov V.A."/>
            <person name="Pak M.L."/>
        </authorList>
    </citation>
    <scope>NUCLEOTIDE SEQUENCE</scope>
    <source>
        <strain evidence="4">R 4.5</strain>
    </source>
</reference>
<dbReference type="Pfam" id="PF12833">
    <property type="entry name" value="HTH_18"/>
    <property type="match status" value="1"/>
</dbReference>
<dbReference type="GO" id="GO:0003700">
    <property type="term" value="F:DNA-binding transcription factor activity"/>
    <property type="evidence" value="ECO:0007669"/>
    <property type="project" value="InterPro"/>
</dbReference>
<dbReference type="PANTHER" id="PTHR43436">
    <property type="entry name" value="ARAC-FAMILY TRANSCRIPTIONAL REGULATOR"/>
    <property type="match status" value="1"/>
</dbReference>
<evidence type="ECO:0000256" key="2">
    <source>
        <dbReference type="ARBA" id="ARBA00023163"/>
    </source>
</evidence>
<evidence type="ECO:0000313" key="4">
    <source>
        <dbReference type="EMBL" id="URJ49579.2"/>
    </source>
</evidence>
<dbReference type="Proteomes" id="UP001055784">
    <property type="component" value="Chromosome"/>
</dbReference>
<dbReference type="AlphaFoldDB" id="A0AAE9I8Q1"/>
<dbReference type="SMART" id="SM00342">
    <property type="entry name" value="HTH_ARAC"/>
    <property type="match status" value="1"/>
</dbReference>
<evidence type="ECO:0000313" key="5">
    <source>
        <dbReference type="Proteomes" id="UP001055784"/>
    </source>
</evidence>